<dbReference type="AlphaFoldDB" id="A0A1D8CWN3"/>
<accession>A0A1D8CWN3</accession>
<name>A0A1D8CWN3_CHLLM</name>
<dbReference type="CDD" id="cd00093">
    <property type="entry name" value="HTH_XRE"/>
    <property type="match status" value="1"/>
</dbReference>
<dbReference type="InterPro" id="IPR010982">
    <property type="entry name" value="Lambda_DNA-bd_dom_sf"/>
</dbReference>
<dbReference type="EMBL" id="CP017305">
    <property type="protein sequence ID" value="AOS83312.1"/>
    <property type="molecule type" value="Genomic_DNA"/>
</dbReference>
<dbReference type="PANTHER" id="PTHR36924:SF1">
    <property type="entry name" value="ANTITOXIN HIGA-1"/>
    <property type="match status" value="1"/>
</dbReference>
<protein>
    <submittedName>
        <fullName evidence="3">Addiction module antidote protein, HigA family</fullName>
    </submittedName>
</protein>
<dbReference type="SUPFAM" id="SSF47413">
    <property type="entry name" value="lambda repressor-like DNA-binding domains"/>
    <property type="match status" value="1"/>
</dbReference>
<dbReference type="SMART" id="SM00530">
    <property type="entry name" value="HTH_XRE"/>
    <property type="match status" value="1"/>
</dbReference>
<dbReference type="OrthoDB" id="3174593at2"/>
<evidence type="ECO:0000259" key="2">
    <source>
        <dbReference type="PROSITE" id="PS50943"/>
    </source>
</evidence>
<keyword evidence="4" id="KW-1185">Reference proteome</keyword>
<dbReference type="Proteomes" id="UP000095185">
    <property type="component" value="Chromosome"/>
</dbReference>
<dbReference type="InterPro" id="IPR001387">
    <property type="entry name" value="Cro/C1-type_HTH"/>
</dbReference>
<dbReference type="NCBIfam" id="TIGR02607">
    <property type="entry name" value="antidote_HigA"/>
    <property type="match status" value="1"/>
</dbReference>
<proteinExistence type="predicted"/>
<dbReference type="Gene3D" id="1.10.260.40">
    <property type="entry name" value="lambda repressor-like DNA-binding domains"/>
    <property type="match status" value="1"/>
</dbReference>
<evidence type="ECO:0000313" key="3">
    <source>
        <dbReference type="EMBL" id="AOS83312.1"/>
    </source>
</evidence>
<dbReference type="STRING" id="274537.BIU88_03630"/>
<feature type="domain" description="HTH cro/C1-type" evidence="2">
    <location>
        <begin position="26"/>
        <end position="72"/>
    </location>
</feature>
<dbReference type="PANTHER" id="PTHR36924">
    <property type="entry name" value="ANTITOXIN HIGA-1"/>
    <property type="match status" value="1"/>
</dbReference>
<organism evidence="3 4">
    <name type="scientific">Chlorobaculum limnaeum</name>
    <dbReference type="NCBI Taxonomy" id="274537"/>
    <lineage>
        <taxon>Bacteria</taxon>
        <taxon>Pseudomonadati</taxon>
        <taxon>Chlorobiota</taxon>
        <taxon>Chlorobiia</taxon>
        <taxon>Chlorobiales</taxon>
        <taxon>Chlorobiaceae</taxon>
        <taxon>Chlorobaculum</taxon>
    </lineage>
</organism>
<dbReference type="KEGG" id="clz:BIU88_03630"/>
<evidence type="ECO:0000313" key="4">
    <source>
        <dbReference type="Proteomes" id="UP000095185"/>
    </source>
</evidence>
<dbReference type="Pfam" id="PF01381">
    <property type="entry name" value="HTH_3"/>
    <property type="match status" value="1"/>
</dbReference>
<dbReference type="PROSITE" id="PS50943">
    <property type="entry name" value="HTH_CROC1"/>
    <property type="match status" value="1"/>
</dbReference>
<keyword evidence="1" id="KW-0238">DNA-binding</keyword>
<sequence length="108" mass="12508">MIRIPTDREPTHPGELLLEEFLIPMNITQRQLADAIQVPYQRINEIINGKRGITSSTALRLAKYFGNTPDFWMNLQIRADLYDATKKEESILQRITPIKLNSNQEEIV</sequence>
<evidence type="ECO:0000256" key="1">
    <source>
        <dbReference type="ARBA" id="ARBA00023125"/>
    </source>
</evidence>
<dbReference type="RefSeq" id="WP_069809034.1">
    <property type="nucleotide sequence ID" value="NZ_CP017305.1"/>
</dbReference>
<dbReference type="InterPro" id="IPR013430">
    <property type="entry name" value="Toxin_antidote_HigA"/>
</dbReference>
<reference evidence="3" key="1">
    <citation type="submission" date="2016-09" db="EMBL/GenBank/DDBJ databases">
        <title>Genome sequence of Chlorobaculum limnaeum.</title>
        <authorList>
            <person name="Liu Z."/>
            <person name="Tank M."/>
            <person name="Bryant D.A."/>
        </authorList>
    </citation>
    <scope>NUCLEOTIDE SEQUENCE [LARGE SCALE GENOMIC DNA]</scope>
    <source>
        <strain evidence="3">DSM 1677</strain>
    </source>
</reference>
<gene>
    <name evidence="3" type="ORF">BIU88_03630</name>
</gene>
<dbReference type="GO" id="GO:0003677">
    <property type="term" value="F:DNA binding"/>
    <property type="evidence" value="ECO:0007669"/>
    <property type="project" value="UniProtKB-KW"/>
</dbReference>